<dbReference type="PANTHER" id="PTHR19346:SF4">
    <property type="entry name" value="SUGAR PHOSPHATE TRANSPORTER DOMAIN-CONTAINING PROTEIN"/>
    <property type="match status" value="1"/>
</dbReference>
<comment type="caution">
    <text evidence="4">The sequence shown here is derived from an EMBL/GenBank/DDBJ whole genome shotgun (WGS) entry which is preliminary data.</text>
</comment>
<dbReference type="AlphaFoldDB" id="A0A9P3HK09"/>
<keyword evidence="5" id="KW-1185">Reference proteome</keyword>
<dbReference type="Pfam" id="PF00892">
    <property type="entry name" value="EamA"/>
    <property type="match status" value="1"/>
</dbReference>
<dbReference type="SUPFAM" id="SSF103481">
    <property type="entry name" value="Multidrug resistance efflux transporter EmrE"/>
    <property type="match status" value="2"/>
</dbReference>
<evidence type="ECO:0000313" key="4">
    <source>
        <dbReference type="EMBL" id="GJJ77938.1"/>
    </source>
</evidence>
<proteinExistence type="predicted"/>
<dbReference type="PANTHER" id="PTHR19346">
    <property type="entry name" value="SUGAR PHOSPHATE TRANSPORTER DOMAIN-CONTAINING PROTEIN"/>
    <property type="match status" value="1"/>
</dbReference>
<accession>A0A9P3HK09</accession>
<feature type="transmembrane region" description="Helical" evidence="2">
    <location>
        <begin position="357"/>
        <end position="377"/>
    </location>
</feature>
<evidence type="ECO:0000313" key="5">
    <source>
        <dbReference type="Proteomes" id="UP000827284"/>
    </source>
</evidence>
<dbReference type="InterPro" id="IPR026505">
    <property type="entry name" value="Solute_c_fam_35_mem_F3/F4"/>
</dbReference>
<keyword evidence="2" id="KW-0812">Transmembrane</keyword>
<dbReference type="GO" id="GO:0016020">
    <property type="term" value="C:membrane"/>
    <property type="evidence" value="ECO:0007669"/>
    <property type="project" value="InterPro"/>
</dbReference>
<evidence type="ECO:0000256" key="2">
    <source>
        <dbReference type="SAM" id="Phobius"/>
    </source>
</evidence>
<feature type="domain" description="EamA" evidence="3">
    <location>
        <begin position="287"/>
        <end position="428"/>
    </location>
</feature>
<dbReference type="OrthoDB" id="10062838at2759"/>
<sequence length="436" mass="47435">MSRTTSATPGQAGARKQRDHSATRGNTTHSGGTSGHRTAASPTSPPASSRASEHAAELESRRHDAAKRFRLAMAILCICIVSFVLQTELARFVQTSMGYQKPYFILYISHSFWAIALPAQFLYTTQIASNAPRLDSFQDRIDYFVGLIQQSTSSLYHRKNDAVAASGSAEPLLADGTTAFTPREKKALARHLFWITLLMTTLFMVPSYLWYTCVSMTTMSSLTAIYNTSCFFAYLFSVILLKDKIIGRKILAVALSLLGVAVITLATRESPAPDSRTENDGSLALAGNALALIGAALYGFEEVVYKKYCSPKKEGVAFANTLTGLMGVVTFTALWIPIPFLHWIGHEVFELPTRNEFLSILMIAALGLMYNGSFMVLVAQTSPVFAAVGIMATIPVVAVVDWFLFHEAVGWGNAIGGLSIVAGVTILVRENSKVYP</sequence>
<dbReference type="EMBL" id="BQFW01000014">
    <property type="protein sequence ID" value="GJJ77938.1"/>
    <property type="molecule type" value="Genomic_DNA"/>
</dbReference>
<reference evidence="4" key="1">
    <citation type="submission" date="2021-11" db="EMBL/GenBank/DDBJ databases">
        <authorList>
            <person name="Herlambang A."/>
            <person name="Guo Y."/>
            <person name="Takashima Y."/>
            <person name="Nishizawa T."/>
        </authorList>
    </citation>
    <scope>NUCLEOTIDE SEQUENCE</scope>
    <source>
        <strain evidence="4">E1425</strain>
    </source>
</reference>
<dbReference type="InterPro" id="IPR037185">
    <property type="entry name" value="EmrE-like"/>
</dbReference>
<feature type="transmembrane region" description="Helical" evidence="2">
    <location>
        <begin position="384"/>
        <end position="405"/>
    </location>
</feature>
<feature type="transmembrane region" description="Helical" evidence="2">
    <location>
        <begin position="104"/>
        <end position="123"/>
    </location>
</feature>
<protein>
    <submittedName>
        <fullName evidence="4">Solute carrier family 35, member F5</fullName>
    </submittedName>
</protein>
<name>A0A9P3HK09_9FUNG</name>
<dbReference type="InterPro" id="IPR000620">
    <property type="entry name" value="EamA_dom"/>
</dbReference>
<feature type="transmembrane region" description="Helical" evidence="2">
    <location>
        <begin position="411"/>
        <end position="428"/>
    </location>
</feature>
<evidence type="ECO:0000256" key="1">
    <source>
        <dbReference type="SAM" id="MobiDB-lite"/>
    </source>
</evidence>
<feature type="transmembrane region" description="Helical" evidence="2">
    <location>
        <begin position="192"/>
        <end position="211"/>
    </location>
</feature>
<reference evidence="4" key="2">
    <citation type="journal article" date="2022" name="Microbiol. Resour. Announc.">
        <title>Whole-Genome Sequence of Entomortierella parvispora E1425, a Mucoromycotan Fungus Associated with Burkholderiaceae-Related Endosymbiotic Bacteria.</title>
        <authorList>
            <person name="Herlambang A."/>
            <person name="Guo Y."/>
            <person name="Takashima Y."/>
            <person name="Narisawa K."/>
            <person name="Ohta H."/>
            <person name="Nishizawa T."/>
        </authorList>
    </citation>
    <scope>NUCLEOTIDE SEQUENCE</scope>
    <source>
        <strain evidence="4">E1425</strain>
    </source>
</reference>
<evidence type="ECO:0000259" key="3">
    <source>
        <dbReference type="Pfam" id="PF00892"/>
    </source>
</evidence>
<feature type="compositionally biased region" description="Low complexity" evidence="1">
    <location>
        <begin position="23"/>
        <end position="50"/>
    </location>
</feature>
<feature type="region of interest" description="Disordered" evidence="1">
    <location>
        <begin position="1"/>
        <end position="59"/>
    </location>
</feature>
<keyword evidence="2" id="KW-1133">Transmembrane helix</keyword>
<dbReference type="Proteomes" id="UP000827284">
    <property type="component" value="Unassembled WGS sequence"/>
</dbReference>
<organism evidence="4 5">
    <name type="scientific">Entomortierella parvispora</name>
    <dbReference type="NCBI Taxonomy" id="205924"/>
    <lineage>
        <taxon>Eukaryota</taxon>
        <taxon>Fungi</taxon>
        <taxon>Fungi incertae sedis</taxon>
        <taxon>Mucoromycota</taxon>
        <taxon>Mortierellomycotina</taxon>
        <taxon>Mortierellomycetes</taxon>
        <taxon>Mortierellales</taxon>
        <taxon>Mortierellaceae</taxon>
        <taxon>Entomortierella</taxon>
    </lineage>
</organism>
<keyword evidence="2" id="KW-0472">Membrane</keyword>
<feature type="transmembrane region" description="Helical" evidence="2">
    <location>
        <begin position="250"/>
        <end position="267"/>
    </location>
</feature>
<feature type="transmembrane region" description="Helical" evidence="2">
    <location>
        <begin position="71"/>
        <end position="92"/>
    </location>
</feature>
<feature type="transmembrane region" description="Helical" evidence="2">
    <location>
        <begin position="321"/>
        <end position="345"/>
    </location>
</feature>
<feature type="transmembrane region" description="Helical" evidence="2">
    <location>
        <begin position="223"/>
        <end position="241"/>
    </location>
</feature>
<feature type="transmembrane region" description="Helical" evidence="2">
    <location>
        <begin position="282"/>
        <end position="300"/>
    </location>
</feature>
<gene>
    <name evidence="4" type="ORF">EMPS_10297</name>
</gene>
<dbReference type="Gene3D" id="1.10.3730.20">
    <property type="match status" value="1"/>
</dbReference>